<keyword evidence="2" id="KW-1133">Transmembrane helix</keyword>
<evidence type="ECO:0000313" key="4">
    <source>
        <dbReference type="Proteomes" id="UP001151079"/>
    </source>
</evidence>
<name>A0A9X3BXU3_9FLAO</name>
<accession>A0A9X3BXU3</accession>
<proteinExistence type="predicted"/>
<feature type="coiled-coil region" evidence="1">
    <location>
        <begin position="55"/>
        <end position="82"/>
    </location>
</feature>
<dbReference type="AlphaFoldDB" id="A0A9X3BXU3"/>
<dbReference type="EMBL" id="JAOZEW010000003">
    <property type="protein sequence ID" value="MCV9927026.1"/>
    <property type="molecule type" value="Genomic_DNA"/>
</dbReference>
<evidence type="ECO:0000256" key="2">
    <source>
        <dbReference type="SAM" id="Phobius"/>
    </source>
</evidence>
<gene>
    <name evidence="3" type="ORF">OIU83_05160</name>
</gene>
<dbReference type="RefSeq" id="WP_264205198.1">
    <property type="nucleotide sequence ID" value="NZ_JAOZEW010000003.1"/>
</dbReference>
<keyword evidence="4" id="KW-1185">Reference proteome</keyword>
<keyword evidence="1" id="KW-0175">Coiled coil</keyword>
<reference evidence="3" key="1">
    <citation type="submission" date="2022-10" db="EMBL/GenBank/DDBJ databases">
        <title>Two novel species of Flavobacterium.</title>
        <authorList>
            <person name="Liu Q."/>
            <person name="Xin Y.-H."/>
        </authorList>
    </citation>
    <scope>NUCLEOTIDE SEQUENCE</scope>
    <source>
        <strain evidence="3">LS1R49</strain>
    </source>
</reference>
<organism evidence="3 4">
    <name type="scientific">Flavobacterium shii</name>
    <dbReference type="NCBI Taxonomy" id="2987687"/>
    <lineage>
        <taxon>Bacteria</taxon>
        <taxon>Pseudomonadati</taxon>
        <taxon>Bacteroidota</taxon>
        <taxon>Flavobacteriia</taxon>
        <taxon>Flavobacteriales</taxon>
        <taxon>Flavobacteriaceae</taxon>
        <taxon>Flavobacterium</taxon>
    </lineage>
</organism>
<feature type="transmembrane region" description="Helical" evidence="2">
    <location>
        <begin position="20"/>
        <end position="43"/>
    </location>
</feature>
<comment type="caution">
    <text evidence="3">The sequence shown here is derived from an EMBL/GenBank/DDBJ whole genome shotgun (WGS) entry which is preliminary data.</text>
</comment>
<keyword evidence="2" id="KW-0472">Membrane</keyword>
<dbReference type="Proteomes" id="UP001151079">
    <property type="component" value="Unassembled WGS sequence"/>
</dbReference>
<sequence>MTPEEIEKILRKVIENETEYYWFYILLAILFCLTTTSLIQFLMEKGKNYATKQDITNITQKIEDVKAKIQNQQEVEKQKRQLKYDAILLSLTIMDANLSHILIPSEGQKIKKQYASTEDARKCHNNLILTCENVEILEMFSLIMFGPKDQNAQKTPATDLLNSYRNLVRKELGFGTEIPLDRDRAWFGYGNFEKKDTNT</sequence>
<evidence type="ECO:0000256" key="1">
    <source>
        <dbReference type="SAM" id="Coils"/>
    </source>
</evidence>
<keyword evidence="2" id="KW-0812">Transmembrane</keyword>
<evidence type="ECO:0000313" key="3">
    <source>
        <dbReference type="EMBL" id="MCV9927026.1"/>
    </source>
</evidence>
<protein>
    <submittedName>
        <fullName evidence="3">Uncharacterized protein</fullName>
    </submittedName>
</protein>